<organism evidence="3 4">
    <name type="scientific">Paractinoplanes ferrugineus</name>
    <dbReference type="NCBI Taxonomy" id="113564"/>
    <lineage>
        <taxon>Bacteria</taxon>
        <taxon>Bacillati</taxon>
        <taxon>Actinomycetota</taxon>
        <taxon>Actinomycetes</taxon>
        <taxon>Micromonosporales</taxon>
        <taxon>Micromonosporaceae</taxon>
        <taxon>Paractinoplanes</taxon>
    </lineage>
</organism>
<dbReference type="InterPro" id="IPR026935">
    <property type="entry name" value="BtrH_N"/>
</dbReference>
<dbReference type="EMBL" id="BOMM01000047">
    <property type="protein sequence ID" value="GIE13343.1"/>
    <property type="molecule type" value="Genomic_DNA"/>
</dbReference>
<evidence type="ECO:0000256" key="1">
    <source>
        <dbReference type="SAM" id="MobiDB-lite"/>
    </source>
</evidence>
<feature type="domain" description="Butirosin biosynthesis protein H N-terminal" evidence="2">
    <location>
        <begin position="31"/>
        <end position="156"/>
    </location>
</feature>
<feature type="region of interest" description="Disordered" evidence="1">
    <location>
        <begin position="1"/>
        <end position="21"/>
    </location>
</feature>
<feature type="compositionally biased region" description="Low complexity" evidence="1">
    <location>
        <begin position="1"/>
        <end position="14"/>
    </location>
</feature>
<proteinExistence type="predicted"/>
<keyword evidence="4" id="KW-1185">Reference proteome</keyword>
<dbReference type="Proteomes" id="UP000598174">
    <property type="component" value="Unassembled WGS sequence"/>
</dbReference>
<gene>
    <name evidence="3" type="ORF">Afe05nite_51830</name>
</gene>
<dbReference type="AlphaFoldDB" id="A0A919J3M1"/>
<protein>
    <recommendedName>
        <fullName evidence="2">Butirosin biosynthesis protein H N-terminal domain-containing protein</fullName>
    </recommendedName>
</protein>
<evidence type="ECO:0000313" key="3">
    <source>
        <dbReference type="EMBL" id="GIE13343.1"/>
    </source>
</evidence>
<dbReference type="Pfam" id="PF14399">
    <property type="entry name" value="BtrH_N"/>
    <property type="match status" value="1"/>
</dbReference>
<comment type="caution">
    <text evidence="3">The sequence shown here is derived from an EMBL/GenBank/DDBJ whole genome shotgun (WGS) entry which is preliminary data.</text>
</comment>
<dbReference type="RefSeq" id="WP_203819781.1">
    <property type="nucleotide sequence ID" value="NZ_BAAABP010000052.1"/>
</dbReference>
<accession>A0A919J3M1</accession>
<reference evidence="3" key="1">
    <citation type="submission" date="2021-01" db="EMBL/GenBank/DDBJ databases">
        <title>Whole genome shotgun sequence of Actinoplanes ferrugineus NBRC 15555.</title>
        <authorList>
            <person name="Komaki H."/>
            <person name="Tamura T."/>
        </authorList>
    </citation>
    <scope>NUCLEOTIDE SEQUENCE</scope>
    <source>
        <strain evidence="3">NBRC 15555</strain>
    </source>
</reference>
<sequence>MTATETLTPVTTAPSQAGHRPPTFYRDPVSCLQSIFGALLLDAGHDPVAALGARWEFRHIPGDVRSEEFYFPGRTPDDTAGSMMPYHPVHSAWSVPTSDEPLAELAALIDSGVLPIAAVDNYHLPFRPAYHDVHAAHLVLVFGVDRERGLVLVSDTMPPEFAGPIRAEDFLNAWGSANPADHQDAFFSNAGIGRRYLTVEVGTPWPADDPATLLSAVRANAGDLTADLPADAAHWTGLAGLRRYVDHVVAAARGGEADPLKALYTFGWSQQAMCSLHGEYLRTRGHRWAVPALREAGRAVESAAHAWTGLRVTAAHGWPDPAAAAADLHRHGTRLHRRYEAAATAVDRAARALNDLTV</sequence>
<evidence type="ECO:0000259" key="2">
    <source>
        <dbReference type="Pfam" id="PF14399"/>
    </source>
</evidence>
<evidence type="ECO:0000313" key="4">
    <source>
        <dbReference type="Proteomes" id="UP000598174"/>
    </source>
</evidence>
<name>A0A919J3M1_9ACTN</name>